<proteinExistence type="predicted"/>
<feature type="compositionally biased region" description="Acidic residues" evidence="1">
    <location>
        <begin position="11"/>
        <end position="29"/>
    </location>
</feature>
<sequence>VGWSFNVKRDDDDDDDDDDNGDDGDDDGDKDERPGQDEGVENSGTCHNWRQRSVLKHLV</sequence>
<organism evidence="2 3">
    <name type="scientific">Brassica campestris</name>
    <name type="common">Field mustard</name>
    <dbReference type="NCBI Taxonomy" id="3711"/>
    <lineage>
        <taxon>Eukaryota</taxon>
        <taxon>Viridiplantae</taxon>
        <taxon>Streptophyta</taxon>
        <taxon>Embryophyta</taxon>
        <taxon>Tracheophyta</taxon>
        <taxon>Spermatophyta</taxon>
        <taxon>Magnoliopsida</taxon>
        <taxon>eudicotyledons</taxon>
        <taxon>Gunneridae</taxon>
        <taxon>Pentapetalae</taxon>
        <taxon>rosids</taxon>
        <taxon>malvids</taxon>
        <taxon>Brassicales</taxon>
        <taxon>Brassicaceae</taxon>
        <taxon>Brassiceae</taxon>
        <taxon>Brassica</taxon>
    </lineage>
</organism>
<dbReference type="Proteomes" id="UP000694005">
    <property type="component" value="Chromosome A03"/>
</dbReference>
<accession>A0A8D9DLN5</accession>
<dbReference type="Gramene" id="A03p09330.2_BraZ1">
    <property type="protein sequence ID" value="A03p09330.2_BraZ1.CDS.1"/>
    <property type="gene ID" value="A03g09330.2_BraZ1"/>
</dbReference>
<name>A0A8D9DLN5_BRACM</name>
<dbReference type="AlphaFoldDB" id="A0A8D9DLN5"/>
<gene>
    <name evidence="2" type="ORF">BRAPAZ1V2_A03P09330.2</name>
</gene>
<evidence type="ECO:0000313" key="2">
    <source>
        <dbReference type="EMBL" id="CAG7879590.1"/>
    </source>
</evidence>
<feature type="compositionally biased region" description="Basic residues" evidence="1">
    <location>
        <begin position="49"/>
        <end position="59"/>
    </location>
</feature>
<evidence type="ECO:0000313" key="3">
    <source>
        <dbReference type="Proteomes" id="UP000694005"/>
    </source>
</evidence>
<reference evidence="2 3" key="1">
    <citation type="submission" date="2021-07" db="EMBL/GenBank/DDBJ databases">
        <authorList>
            <consortium name="Genoscope - CEA"/>
            <person name="William W."/>
        </authorList>
    </citation>
    <scope>NUCLEOTIDE SEQUENCE [LARGE SCALE GENOMIC DNA]</scope>
</reference>
<evidence type="ECO:0000256" key="1">
    <source>
        <dbReference type="SAM" id="MobiDB-lite"/>
    </source>
</evidence>
<feature type="region of interest" description="Disordered" evidence="1">
    <location>
        <begin position="1"/>
        <end position="59"/>
    </location>
</feature>
<dbReference type="EMBL" id="LS974619">
    <property type="protein sequence ID" value="CAG7879590.1"/>
    <property type="molecule type" value="Genomic_DNA"/>
</dbReference>
<protein>
    <submittedName>
        <fullName evidence="2">Uncharacterized protein</fullName>
    </submittedName>
</protein>
<feature type="non-terminal residue" evidence="2">
    <location>
        <position position="1"/>
    </location>
</feature>